<dbReference type="AlphaFoldDB" id="A0A285UXX0"/>
<reference evidence="9" key="1">
    <citation type="submission" date="2017-08" db="EMBL/GenBank/DDBJ databases">
        <authorList>
            <person name="Varghese N."/>
            <person name="Submissions S."/>
        </authorList>
    </citation>
    <scope>NUCLEOTIDE SEQUENCE [LARGE SCALE GENOMIC DNA]</scope>
    <source>
        <strain evidence="9">DSM 4725</strain>
    </source>
</reference>
<proteinExistence type="inferred from homology"/>
<dbReference type="Proteomes" id="UP000219435">
    <property type="component" value="Unassembled WGS sequence"/>
</dbReference>
<dbReference type="GO" id="GO:0016491">
    <property type="term" value="F:oxidoreductase activity"/>
    <property type="evidence" value="ECO:0007669"/>
    <property type="project" value="UniProtKB-KW"/>
</dbReference>
<keyword evidence="2" id="KW-0732">Signal</keyword>
<evidence type="ECO:0000256" key="4">
    <source>
        <dbReference type="ARBA" id="ARBA00023157"/>
    </source>
</evidence>
<evidence type="ECO:0000313" key="8">
    <source>
        <dbReference type="EMBL" id="SOC46649.1"/>
    </source>
</evidence>
<name>A0A285UXX0_9ACTN</name>
<evidence type="ECO:0000256" key="3">
    <source>
        <dbReference type="ARBA" id="ARBA00023002"/>
    </source>
</evidence>
<dbReference type="InterPro" id="IPR036249">
    <property type="entry name" value="Thioredoxin-like_sf"/>
</dbReference>
<feature type="transmembrane region" description="Helical" evidence="6">
    <location>
        <begin position="34"/>
        <end position="54"/>
    </location>
</feature>
<evidence type="ECO:0000256" key="2">
    <source>
        <dbReference type="ARBA" id="ARBA00022729"/>
    </source>
</evidence>
<dbReference type="Pfam" id="PF13462">
    <property type="entry name" value="Thioredoxin_4"/>
    <property type="match status" value="1"/>
</dbReference>
<evidence type="ECO:0000313" key="9">
    <source>
        <dbReference type="Proteomes" id="UP000219435"/>
    </source>
</evidence>
<keyword evidence="6" id="KW-0472">Membrane</keyword>
<sequence length="254" mass="26180">MPADRRPRTAAKRAAEARRVALAQTAATRRRRGILGGIAAAVAVLTALVVVFVVQDRRTSTSDRAAVPGNTVADGAAVRVGDAGAPVVIEVYEDYLCPVCRAFEERNAATLAELVDSGAAAVEYRPVAILDRASTDRYSTRALNAAAVVADAAGPEAFVAFSGLLFAAQPEEGGPGLSDDRLVALAGQAGATGTRVADGIRDLAYEDWTRRVTDEASKAGLQGTPTIRVDGEELPLREATPEGIAAAVSAAAQG</sequence>
<keyword evidence="4" id="KW-1015">Disulfide bond</keyword>
<dbReference type="PANTHER" id="PTHR13887">
    <property type="entry name" value="GLUTATHIONE S-TRANSFERASE KAPPA"/>
    <property type="match status" value="1"/>
</dbReference>
<dbReference type="RefSeq" id="WP_097193308.1">
    <property type="nucleotide sequence ID" value="NZ_OBQI01000001.1"/>
</dbReference>
<dbReference type="Gene3D" id="3.40.30.10">
    <property type="entry name" value="Glutaredoxin"/>
    <property type="match status" value="1"/>
</dbReference>
<feature type="domain" description="Thioredoxin-like fold" evidence="7">
    <location>
        <begin position="77"/>
        <end position="234"/>
    </location>
</feature>
<accession>A0A285UXX0</accession>
<dbReference type="SUPFAM" id="SSF52833">
    <property type="entry name" value="Thioredoxin-like"/>
    <property type="match status" value="1"/>
</dbReference>
<comment type="similarity">
    <text evidence="1">Belongs to the thioredoxin family. DsbA subfamily.</text>
</comment>
<dbReference type="OrthoDB" id="117402at2"/>
<keyword evidence="5" id="KW-0676">Redox-active center</keyword>
<keyword evidence="6" id="KW-0812">Transmembrane</keyword>
<keyword evidence="9" id="KW-1185">Reference proteome</keyword>
<keyword evidence="8" id="KW-0413">Isomerase</keyword>
<dbReference type="PANTHER" id="PTHR13887:SF14">
    <property type="entry name" value="DISULFIDE BOND FORMATION PROTEIN D"/>
    <property type="match status" value="1"/>
</dbReference>
<evidence type="ECO:0000256" key="5">
    <source>
        <dbReference type="ARBA" id="ARBA00023284"/>
    </source>
</evidence>
<gene>
    <name evidence="8" type="ORF">SAMN05660748_0359</name>
</gene>
<evidence type="ECO:0000259" key="7">
    <source>
        <dbReference type="Pfam" id="PF13462"/>
    </source>
</evidence>
<organism evidence="8 9">
    <name type="scientific">Blastococcus aggregatus</name>
    <dbReference type="NCBI Taxonomy" id="38502"/>
    <lineage>
        <taxon>Bacteria</taxon>
        <taxon>Bacillati</taxon>
        <taxon>Actinomycetota</taxon>
        <taxon>Actinomycetes</taxon>
        <taxon>Geodermatophilales</taxon>
        <taxon>Geodermatophilaceae</taxon>
        <taxon>Blastococcus</taxon>
    </lineage>
</organism>
<dbReference type="InterPro" id="IPR012336">
    <property type="entry name" value="Thioredoxin-like_fold"/>
</dbReference>
<evidence type="ECO:0000256" key="6">
    <source>
        <dbReference type="SAM" id="Phobius"/>
    </source>
</evidence>
<dbReference type="GO" id="GO:0016853">
    <property type="term" value="F:isomerase activity"/>
    <property type="evidence" value="ECO:0007669"/>
    <property type="project" value="UniProtKB-KW"/>
</dbReference>
<keyword evidence="3" id="KW-0560">Oxidoreductase</keyword>
<protein>
    <submittedName>
        <fullName evidence="8">Protein-disulfide isomerase</fullName>
    </submittedName>
</protein>
<evidence type="ECO:0000256" key="1">
    <source>
        <dbReference type="ARBA" id="ARBA00005791"/>
    </source>
</evidence>
<keyword evidence="6" id="KW-1133">Transmembrane helix</keyword>
<dbReference type="EMBL" id="OBQI01000001">
    <property type="protein sequence ID" value="SOC46649.1"/>
    <property type="molecule type" value="Genomic_DNA"/>
</dbReference>